<keyword evidence="2" id="KW-0378">Hydrolase</keyword>
<name>A0A6J7WFN8_9CAUD</name>
<dbReference type="Gene3D" id="3.90.75.20">
    <property type="match status" value="1"/>
</dbReference>
<reference evidence="2" key="1">
    <citation type="submission" date="2020-05" db="EMBL/GenBank/DDBJ databases">
        <authorList>
            <person name="Chiriac C."/>
            <person name="Salcher M."/>
            <person name="Ghai R."/>
            <person name="Kavagutti S V."/>
        </authorList>
    </citation>
    <scope>NUCLEOTIDE SEQUENCE</scope>
</reference>
<dbReference type="Pfam" id="PF13392">
    <property type="entry name" value="HNH_3"/>
    <property type="match status" value="1"/>
</dbReference>
<dbReference type="GO" id="GO:0004519">
    <property type="term" value="F:endonuclease activity"/>
    <property type="evidence" value="ECO:0007669"/>
    <property type="project" value="UniProtKB-KW"/>
</dbReference>
<evidence type="ECO:0000313" key="2">
    <source>
        <dbReference type="EMBL" id="CAB5214076.1"/>
    </source>
</evidence>
<organism evidence="2">
    <name type="scientific">uncultured Caudovirales phage</name>
    <dbReference type="NCBI Taxonomy" id="2100421"/>
    <lineage>
        <taxon>Viruses</taxon>
        <taxon>Duplodnaviria</taxon>
        <taxon>Heunggongvirae</taxon>
        <taxon>Uroviricota</taxon>
        <taxon>Caudoviricetes</taxon>
        <taxon>Peduoviridae</taxon>
        <taxon>Maltschvirus</taxon>
        <taxon>Maltschvirus maltsch</taxon>
    </lineage>
</organism>
<dbReference type="InterPro" id="IPR003615">
    <property type="entry name" value="HNH_nuc"/>
</dbReference>
<proteinExistence type="predicted"/>
<keyword evidence="2" id="KW-0255">Endonuclease</keyword>
<dbReference type="SUPFAM" id="SSF54060">
    <property type="entry name" value="His-Me finger endonucleases"/>
    <property type="match status" value="1"/>
</dbReference>
<feature type="domain" description="HNH nuclease" evidence="1">
    <location>
        <begin position="53"/>
        <end position="92"/>
    </location>
</feature>
<gene>
    <name evidence="2" type="ORF">UFOVP193_13</name>
</gene>
<evidence type="ECO:0000259" key="1">
    <source>
        <dbReference type="Pfam" id="PF13392"/>
    </source>
</evidence>
<dbReference type="InterPro" id="IPR044925">
    <property type="entry name" value="His-Me_finger_sf"/>
</dbReference>
<protein>
    <submittedName>
        <fullName evidence="2">Putative NHN endonuclease</fullName>
    </submittedName>
</protein>
<dbReference type="EMBL" id="LR798240">
    <property type="protein sequence ID" value="CAB5214076.1"/>
    <property type="molecule type" value="Genomic_DNA"/>
</dbReference>
<sequence length="159" mass="18447">MNQELLKELFDYKDGQLYWKKSTNTKIVVGSLAGSLDCKGYKSVQVNGKTWKLHRAIFLMHYGYLPSQIDHINGIKDDNRIENLREATTSNNCLNQKLRKTNTSKIKNVSWHKKHQKWYVQLQVFGKPKHIGCFGSLELAELVAIEARNKYHKEFANHG</sequence>
<accession>A0A6J7WFN8</accession>
<keyword evidence="2" id="KW-0540">Nuclease</keyword>